<reference evidence="1" key="2">
    <citation type="submission" date="2020-06" db="EMBL/GenBank/DDBJ databases">
        <authorList>
            <person name="Sheffer M."/>
        </authorList>
    </citation>
    <scope>NUCLEOTIDE SEQUENCE</scope>
</reference>
<organism evidence="1 2">
    <name type="scientific">Argiope bruennichi</name>
    <name type="common">Wasp spider</name>
    <name type="synonym">Aranea bruennichi</name>
    <dbReference type="NCBI Taxonomy" id="94029"/>
    <lineage>
        <taxon>Eukaryota</taxon>
        <taxon>Metazoa</taxon>
        <taxon>Ecdysozoa</taxon>
        <taxon>Arthropoda</taxon>
        <taxon>Chelicerata</taxon>
        <taxon>Arachnida</taxon>
        <taxon>Araneae</taxon>
        <taxon>Araneomorphae</taxon>
        <taxon>Entelegynae</taxon>
        <taxon>Araneoidea</taxon>
        <taxon>Araneidae</taxon>
        <taxon>Argiope</taxon>
    </lineage>
</organism>
<sequence>MTSTTYRSSNRLDTLQSKSRRIRGINFTSSTEAQSSNSLDPFLSSSVRATLDLLATILYNKPHQQGLGFAVHKQLKAASARSLKYIEAYSSTSENWRRHLLTLDVVNAL</sequence>
<protein>
    <submittedName>
        <fullName evidence="1">Uncharacterized protein</fullName>
    </submittedName>
</protein>
<keyword evidence="2" id="KW-1185">Reference proteome</keyword>
<comment type="caution">
    <text evidence="1">The sequence shown here is derived from an EMBL/GenBank/DDBJ whole genome shotgun (WGS) entry which is preliminary data.</text>
</comment>
<accession>A0A8T0F8B1</accession>
<dbReference type="Proteomes" id="UP000807504">
    <property type="component" value="Unassembled WGS sequence"/>
</dbReference>
<name>A0A8T0F8B1_ARGBR</name>
<dbReference type="AlphaFoldDB" id="A0A8T0F8B1"/>
<proteinExistence type="predicted"/>
<evidence type="ECO:0000313" key="1">
    <source>
        <dbReference type="EMBL" id="KAF8787436.1"/>
    </source>
</evidence>
<evidence type="ECO:0000313" key="2">
    <source>
        <dbReference type="Proteomes" id="UP000807504"/>
    </source>
</evidence>
<reference evidence="1" key="1">
    <citation type="journal article" date="2020" name="bioRxiv">
        <title>Chromosome-level reference genome of the European wasp spider Argiope bruennichi: a resource for studies on range expansion and evolutionary adaptation.</title>
        <authorList>
            <person name="Sheffer M.M."/>
            <person name="Hoppe A."/>
            <person name="Krehenwinkel H."/>
            <person name="Uhl G."/>
            <person name="Kuss A.W."/>
            <person name="Jensen L."/>
            <person name="Jensen C."/>
            <person name="Gillespie R.G."/>
            <person name="Hoff K.J."/>
            <person name="Prost S."/>
        </authorList>
    </citation>
    <scope>NUCLEOTIDE SEQUENCE</scope>
</reference>
<gene>
    <name evidence="1" type="ORF">HNY73_009034</name>
</gene>
<dbReference type="EMBL" id="JABXBU010000015">
    <property type="protein sequence ID" value="KAF8787436.1"/>
    <property type="molecule type" value="Genomic_DNA"/>
</dbReference>